<dbReference type="InterPro" id="IPR008271">
    <property type="entry name" value="Ser/Thr_kinase_AS"/>
</dbReference>
<keyword evidence="12" id="KW-1185">Reference proteome</keyword>
<evidence type="ECO:0000313" key="11">
    <source>
        <dbReference type="EMBL" id="KAK7205167.1"/>
    </source>
</evidence>
<proteinExistence type="predicted"/>
<dbReference type="Proteomes" id="UP001498771">
    <property type="component" value="Unassembled WGS sequence"/>
</dbReference>
<feature type="compositionally biased region" description="Low complexity" evidence="9">
    <location>
        <begin position="1158"/>
        <end position="1179"/>
    </location>
</feature>
<feature type="region of interest" description="Disordered" evidence="9">
    <location>
        <begin position="1078"/>
        <end position="1186"/>
    </location>
</feature>
<gene>
    <name evidence="11" type="ORF">BZA70DRAFT_175345</name>
</gene>
<comment type="catalytic activity">
    <reaction evidence="8">
        <text>L-seryl-[protein] + ATP = O-phospho-L-seryl-[protein] + ADP + H(+)</text>
        <dbReference type="Rhea" id="RHEA:17989"/>
        <dbReference type="Rhea" id="RHEA-COMP:9863"/>
        <dbReference type="Rhea" id="RHEA-COMP:11604"/>
        <dbReference type="ChEBI" id="CHEBI:15378"/>
        <dbReference type="ChEBI" id="CHEBI:29999"/>
        <dbReference type="ChEBI" id="CHEBI:30616"/>
        <dbReference type="ChEBI" id="CHEBI:83421"/>
        <dbReference type="ChEBI" id="CHEBI:456216"/>
        <dbReference type="EC" id="2.7.11.1"/>
    </reaction>
</comment>
<feature type="compositionally biased region" description="Low complexity" evidence="9">
    <location>
        <begin position="526"/>
        <end position="542"/>
    </location>
</feature>
<feature type="region of interest" description="Disordered" evidence="9">
    <location>
        <begin position="702"/>
        <end position="746"/>
    </location>
</feature>
<feature type="compositionally biased region" description="Basic residues" evidence="9">
    <location>
        <begin position="827"/>
        <end position="839"/>
    </location>
</feature>
<reference evidence="11 12" key="1">
    <citation type="submission" date="2024-03" db="EMBL/GenBank/DDBJ databases">
        <title>Genome-scale model development and genomic sequencing of the oleaginous clade Lipomyces.</title>
        <authorList>
            <consortium name="Lawrence Berkeley National Laboratory"/>
            <person name="Czajka J.J."/>
            <person name="Han Y."/>
            <person name="Kim J."/>
            <person name="Mondo S.J."/>
            <person name="Hofstad B.A."/>
            <person name="Robles A."/>
            <person name="Haridas S."/>
            <person name="Riley R."/>
            <person name="LaButti K."/>
            <person name="Pangilinan J."/>
            <person name="Andreopoulos W."/>
            <person name="Lipzen A."/>
            <person name="Yan J."/>
            <person name="Wang M."/>
            <person name="Ng V."/>
            <person name="Grigoriev I.V."/>
            <person name="Spatafora J.W."/>
            <person name="Magnuson J.K."/>
            <person name="Baker S.E."/>
            <person name="Pomraning K.R."/>
        </authorList>
    </citation>
    <scope>NUCLEOTIDE SEQUENCE [LARGE SCALE GENOMIC DNA]</scope>
    <source>
        <strain evidence="11 12">Phaff 52-87</strain>
    </source>
</reference>
<dbReference type="SUPFAM" id="SSF56112">
    <property type="entry name" value="Protein kinase-like (PK-like)"/>
    <property type="match status" value="1"/>
</dbReference>
<feature type="compositionally biased region" description="Low complexity" evidence="9">
    <location>
        <begin position="848"/>
        <end position="882"/>
    </location>
</feature>
<protein>
    <recommendedName>
        <fullName evidence="1">non-specific serine/threonine protein kinase</fullName>
        <ecNumber evidence="1">2.7.11.1</ecNumber>
    </recommendedName>
</protein>
<feature type="region of interest" description="Disordered" evidence="9">
    <location>
        <begin position="769"/>
        <end position="1024"/>
    </location>
</feature>
<keyword evidence="3" id="KW-0808">Transferase</keyword>
<keyword evidence="5" id="KW-0418">Kinase</keyword>
<keyword evidence="2" id="KW-0723">Serine/threonine-protein kinase</keyword>
<feature type="compositionally biased region" description="Polar residues" evidence="9">
    <location>
        <begin position="979"/>
        <end position="1000"/>
    </location>
</feature>
<dbReference type="PANTHER" id="PTHR22967">
    <property type="entry name" value="SERINE/THREONINE PROTEIN KINASE"/>
    <property type="match status" value="1"/>
</dbReference>
<comment type="catalytic activity">
    <reaction evidence="7">
        <text>L-threonyl-[protein] + ATP = O-phospho-L-threonyl-[protein] + ADP + H(+)</text>
        <dbReference type="Rhea" id="RHEA:46608"/>
        <dbReference type="Rhea" id="RHEA-COMP:11060"/>
        <dbReference type="Rhea" id="RHEA-COMP:11605"/>
        <dbReference type="ChEBI" id="CHEBI:15378"/>
        <dbReference type="ChEBI" id="CHEBI:30013"/>
        <dbReference type="ChEBI" id="CHEBI:30616"/>
        <dbReference type="ChEBI" id="CHEBI:61977"/>
        <dbReference type="ChEBI" id="CHEBI:456216"/>
        <dbReference type="EC" id="2.7.11.1"/>
    </reaction>
</comment>
<feature type="compositionally biased region" description="Basic and acidic residues" evidence="9">
    <location>
        <begin position="895"/>
        <end position="909"/>
    </location>
</feature>
<evidence type="ECO:0000256" key="4">
    <source>
        <dbReference type="ARBA" id="ARBA00022741"/>
    </source>
</evidence>
<name>A0ABR1F5S1_9ASCO</name>
<evidence type="ECO:0000256" key="2">
    <source>
        <dbReference type="ARBA" id="ARBA00022527"/>
    </source>
</evidence>
<feature type="compositionally biased region" description="Polar residues" evidence="9">
    <location>
        <begin position="384"/>
        <end position="404"/>
    </location>
</feature>
<dbReference type="EC" id="2.7.11.1" evidence="1"/>
<dbReference type="EMBL" id="JBBJBU010000006">
    <property type="protein sequence ID" value="KAK7205167.1"/>
    <property type="molecule type" value="Genomic_DNA"/>
</dbReference>
<keyword evidence="4" id="KW-0547">Nucleotide-binding</keyword>
<dbReference type="InterPro" id="IPR000719">
    <property type="entry name" value="Prot_kinase_dom"/>
</dbReference>
<evidence type="ECO:0000256" key="7">
    <source>
        <dbReference type="ARBA" id="ARBA00047899"/>
    </source>
</evidence>
<dbReference type="InterPro" id="IPR011009">
    <property type="entry name" value="Kinase-like_dom_sf"/>
</dbReference>
<evidence type="ECO:0000259" key="10">
    <source>
        <dbReference type="PROSITE" id="PS50011"/>
    </source>
</evidence>
<feature type="compositionally biased region" description="Low complexity" evidence="9">
    <location>
        <begin position="422"/>
        <end position="432"/>
    </location>
</feature>
<dbReference type="GeneID" id="90035403"/>
<organism evidence="11 12">
    <name type="scientific">Myxozyma melibiosi</name>
    <dbReference type="NCBI Taxonomy" id="54550"/>
    <lineage>
        <taxon>Eukaryota</taxon>
        <taxon>Fungi</taxon>
        <taxon>Dikarya</taxon>
        <taxon>Ascomycota</taxon>
        <taxon>Saccharomycotina</taxon>
        <taxon>Lipomycetes</taxon>
        <taxon>Lipomycetales</taxon>
        <taxon>Lipomycetaceae</taxon>
        <taxon>Myxozyma</taxon>
    </lineage>
</organism>
<evidence type="ECO:0000256" key="6">
    <source>
        <dbReference type="ARBA" id="ARBA00022840"/>
    </source>
</evidence>
<feature type="compositionally biased region" description="Polar residues" evidence="9">
    <location>
        <begin position="616"/>
        <end position="625"/>
    </location>
</feature>
<dbReference type="SMART" id="SM00220">
    <property type="entry name" value="S_TKc"/>
    <property type="match status" value="1"/>
</dbReference>
<dbReference type="Gene3D" id="1.10.510.10">
    <property type="entry name" value="Transferase(Phosphotransferase) domain 1"/>
    <property type="match status" value="1"/>
</dbReference>
<feature type="compositionally biased region" description="Pro residues" evidence="9">
    <location>
        <begin position="913"/>
        <end position="928"/>
    </location>
</feature>
<accession>A0ABR1F5S1</accession>
<dbReference type="RefSeq" id="XP_064768200.1">
    <property type="nucleotide sequence ID" value="XM_064909891.1"/>
</dbReference>
<evidence type="ECO:0000256" key="1">
    <source>
        <dbReference type="ARBA" id="ARBA00012513"/>
    </source>
</evidence>
<feature type="compositionally biased region" description="Basic and acidic residues" evidence="9">
    <location>
        <begin position="796"/>
        <end position="813"/>
    </location>
</feature>
<keyword evidence="6" id="KW-0067">ATP-binding</keyword>
<sequence>MAQAYTLDPSQQTVYVAVQQPQTVYYVEATPPPQQVIYQVQSPPIATPQPQQHKRIVVPPGTYLPGTPLVVGSHNVVIERYLSEGGFAHVYVVRLEHSIHGTDLAVLKRVAVPDKESLNVLRIEVDTMKRLRGHPNAVTYIDSHASHLKAGGYEVFVLMEFCSGGGLIDFMNTRLQNRFTESEILKIFSDIVEGVSGMHYLEPPLIHRDLKVENVLISESGNFKICDFGSSCEAIPAGKTGQECRAIEDDIQRHTTMQYRSPEMVDVYRGLPIDEKSDIWALGVLLYKLCYYTTPFEEQGQLAILNATFTFPPHPQYTDRLKRLISVMLRENPRDRPNIYQVLKEVCRMRGVEVPIRDIYSERHASSNRPRPAPSSTTPKKQHQSTPSIVQYESRTSKSSSRQNIPEIKPMRRGRVPPPQAATPAAAAAPSPSMRISPLPARKLSHHEELESPSELLDYPSYLPPPSPPAAEIDQSEVDEAEAALASRFPSLKDSRPPTIRKLSKKAFDKFESAADVPPPKPARPSLDSNRTSSSSSNVIKSPQPKRPVLVATGTSETAQNKREFSDGSSRMAPVMQRSNSRQDDYSSSGDFAPPMRAPSRGAMTPSDSRRPSLDASRNQSSSGSYKFPHRPPSSASGRKSRPVSMFLDSSVDFLRNLGRSESPANSVTGGDATGALSAVYTGQSQKSEHIESNLEFLKSLDTGGSNMGGSERRQYTGGSTKASVPGEMRSVSAGSTTAKHSKRASMPVINLSSKLTGKFGEAFKKFEQSPVTTGTSVASVAEQPPPSPRTPRLMSFERRRTPSPEKKKKEDEGVATNTTGGGGFRMHMRRASSAKIFRRSSSNGRNAQPQKTGEQQQQQQSSTSSSMSAPAMEASTSSSTSWNGAREALTISDAMEKRAAARNQRDSDAELMPPPAAIAKPKPPAPKPAASVASTPEKSRGSAPAVPLKSSGAASMEFPIKTSAAVTGTGSRRPRAESIQNRVQSLLEQSQSAPVSKSASGYGKYTDHGDDEKAPETAGIKRADTIGEVESALVPETYVVIEPMGDVEAELLGSSSKFANIKGSDEAEFDEANFLAQARQKAHSRAKQHLHEAKNRFEQRHHHIRTHSKNPSLTLVDVRAASPFESSSRSRQSTNSSADGSAWDRPAPPPKPAKLQVTGATTTTTSSVTSSPARSSVAGDLSPRKVHQRKFVHDNADVKDWEVSFERKFPSLPGVDVDDDEEIEVEGLLEDDLSRMDIRERARRFE</sequence>
<dbReference type="CDD" id="cd14037">
    <property type="entry name" value="STKc_NAK_like"/>
    <property type="match status" value="1"/>
</dbReference>
<evidence type="ECO:0000256" key="3">
    <source>
        <dbReference type="ARBA" id="ARBA00022679"/>
    </source>
</evidence>
<feature type="compositionally biased region" description="Polar residues" evidence="9">
    <location>
        <begin position="770"/>
        <end position="779"/>
    </location>
</feature>
<feature type="compositionally biased region" description="Low complexity" evidence="9">
    <location>
        <begin position="367"/>
        <end position="379"/>
    </location>
</feature>
<feature type="compositionally biased region" description="Basic residues" evidence="9">
    <location>
        <begin position="1100"/>
        <end position="1109"/>
    </location>
</feature>
<evidence type="ECO:0000256" key="9">
    <source>
        <dbReference type="SAM" id="MobiDB-lite"/>
    </source>
</evidence>
<dbReference type="Pfam" id="PF00069">
    <property type="entry name" value="Pkinase"/>
    <property type="match status" value="1"/>
</dbReference>
<dbReference type="PANTHER" id="PTHR22967:SF57">
    <property type="entry name" value="AUXILIN, ISOFORM A-RELATED"/>
    <property type="match status" value="1"/>
</dbReference>
<evidence type="ECO:0000256" key="8">
    <source>
        <dbReference type="ARBA" id="ARBA00048679"/>
    </source>
</evidence>
<feature type="compositionally biased region" description="Basic and acidic residues" evidence="9">
    <location>
        <begin position="1006"/>
        <end position="1024"/>
    </location>
</feature>
<evidence type="ECO:0000256" key="5">
    <source>
        <dbReference type="ARBA" id="ARBA00022777"/>
    </source>
</evidence>
<feature type="compositionally biased region" description="Basic and acidic residues" evidence="9">
    <location>
        <begin position="1090"/>
        <end position="1099"/>
    </location>
</feature>
<dbReference type="PROSITE" id="PS00108">
    <property type="entry name" value="PROTEIN_KINASE_ST"/>
    <property type="match status" value="1"/>
</dbReference>
<dbReference type="PROSITE" id="PS50011">
    <property type="entry name" value="PROTEIN_KINASE_DOM"/>
    <property type="match status" value="1"/>
</dbReference>
<feature type="compositionally biased region" description="Low complexity" evidence="9">
    <location>
        <begin position="1120"/>
        <end position="1139"/>
    </location>
</feature>
<evidence type="ECO:0000313" key="12">
    <source>
        <dbReference type="Proteomes" id="UP001498771"/>
    </source>
</evidence>
<feature type="region of interest" description="Disordered" evidence="9">
    <location>
        <begin position="360"/>
        <end position="644"/>
    </location>
</feature>
<comment type="caution">
    <text evidence="11">The sequence shown here is derived from an EMBL/GenBank/DDBJ whole genome shotgun (WGS) entry which is preliminary data.</text>
</comment>
<feature type="domain" description="Protein kinase" evidence="10">
    <location>
        <begin position="76"/>
        <end position="352"/>
    </location>
</feature>